<feature type="DNA-binding region" description="H-T-H motif" evidence="4">
    <location>
        <begin position="28"/>
        <end position="47"/>
    </location>
</feature>
<dbReference type="SUPFAM" id="SSF46689">
    <property type="entry name" value="Homeodomain-like"/>
    <property type="match status" value="1"/>
</dbReference>
<protein>
    <submittedName>
        <fullName evidence="6">Transcriptional regulator, TetR family</fullName>
    </submittedName>
</protein>
<dbReference type="InterPro" id="IPR049445">
    <property type="entry name" value="TetR_SbtR-like_C"/>
</dbReference>
<dbReference type="EMBL" id="FUZQ01000005">
    <property type="protein sequence ID" value="SKC70463.1"/>
    <property type="molecule type" value="Genomic_DNA"/>
</dbReference>
<sequence length="180" mass="19682">MTARRSDAARSRERILEVARGRDAGELRLNEVARDAGVGVATVYRHFPTVHALVEALSMERLELLRDLARRVSAQQPAIDGLDMFVQGGLALQLEDGGLQQVLLASHDDSDRARDLKREIRASFTDLFERAASDGALRPGLTTEHVQHLVCGVEHAVRIGQPEDRGPLLAVALAGIRAPR</sequence>
<dbReference type="Proteomes" id="UP000189777">
    <property type="component" value="Unassembled WGS sequence"/>
</dbReference>
<evidence type="ECO:0000256" key="3">
    <source>
        <dbReference type="ARBA" id="ARBA00023163"/>
    </source>
</evidence>
<keyword evidence="2 4" id="KW-0238">DNA-binding</keyword>
<dbReference type="Pfam" id="PF00440">
    <property type="entry name" value="TetR_N"/>
    <property type="match status" value="1"/>
</dbReference>
<gene>
    <name evidence="6" type="ORF">SAMN04324258_2742</name>
</gene>
<dbReference type="RefSeq" id="WP_079575062.1">
    <property type="nucleotide sequence ID" value="NZ_FUZQ01000005.1"/>
</dbReference>
<dbReference type="Pfam" id="PF21597">
    <property type="entry name" value="TetR_C_43"/>
    <property type="match status" value="1"/>
</dbReference>
<evidence type="ECO:0000313" key="6">
    <source>
        <dbReference type="EMBL" id="SKC70463.1"/>
    </source>
</evidence>
<dbReference type="GO" id="GO:0000976">
    <property type="term" value="F:transcription cis-regulatory region binding"/>
    <property type="evidence" value="ECO:0007669"/>
    <property type="project" value="TreeGrafter"/>
</dbReference>
<reference evidence="6 7" key="1">
    <citation type="submission" date="2017-02" db="EMBL/GenBank/DDBJ databases">
        <authorList>
            <person name="Peterson S.W."/>
        </authorList>
    </citation>
    <scope>NUCLEOTIDE SEQUENCE [LARGE SCALE GENOMIC DNA]</scope>
    <source>
        <strain evidence="6 7">DSM 21481</strain>
    </source>
</reference>
<dbReference type="InterPro" id="IPR001647">
    <property type="entry name" value="HTH_TetR"/>
</dbReference>
<proteinExistence type="predicted"/>
<evidence type="ECO:0000259" key="5">
    <source>
        <dbReference type="PROSITE" id="PS50977"/>
    </source>
</evidence>
<dbReference type="Gene3D" id="1.10.357.10">
    <property type="entry name" value="Tetracycline Repressor, domain 2"/>
    <property type="match status" value="1"/>
</dbReference>
<keyword evidence="3" id="KW-0804">Transcription</keyword>
<dbReference type="SUPFAM" id="SSF48498">
    <property type="entry name" value="Tetracyclin repressor-like, C-terminal domain"/>
    <property type="match status" value="1"/>
</dbReference>
<keyword evidence="7" id="KW-1185">Reference proteome</keyword>
<dbReference type="STRING" id="526729.SAMN04324258_2742"/>
<dbReference type="InterPro" id="IPR050109">
    <property type="entry name" value="HTH-type_TetR-like_transc_reg"/>
</dbReference>
<organism evidence="6 7">
    <name type="scientific">Krasilnikoviella flava</name>
    <dbReference type="NCBI Taxonomy" id="526729"/>
    <lineage>
        <taxon>Bacteria</taxon>
        <taxon>Bacillati</taxon>
        <taxon>Actinomycetota</taxon>
        <taxon>Actinomycetes</taxon>
        <taxon>Micrococcales</taxon>
        <taxon>Promicromonosporaceae</taxon>
        <taxon>Krasilnikoviella</taxon>
    </lineage>
</organism>
<evidence type="ECO:0000256" key="4">
    <source>
        <dbReference type="PROSITE-ProRule" id="PRU00335"/>
    </source>
</evidence>
<dbReference type="InterPro" id="IPR036271">
    <property type="entry name" value="Tet_transcr_reg_TetR-rel_C_sf"/>
</dbReference>
<accession>A0A1T5L3E4</accession>
<evidence type="ECO:0000313" key="7">
    <source>
        <dbReference type="Proteomes" id="UP000189777"/>
    </source>
</evidence>
<dbReference type="PANTHER" id="PTHR30055:SF234">
    <property type="entry name" value="HTH-TYPE TRANSCRIPTIONAL REGULATOR BETI"/>
    <property type="match status" value="1"/>
</dbReference>
<dbReference type="GO" id="GO:0003700">
    <property type="term" value="F:DNA-binding transcription factor activity"/>
    <property type="evidence" value="ECO:0007669"/>
    <property type="project" value="TreeGrafter"/>
</dbReference>
<feature type="domain" description="HTH tetR-type" evidence="5">
    <location>
        <begin position="5"/>
        <end position="65"/>
    </location>
</feature>
<dbReference type="PANTHER" id="PTHR30055">
    <property type="entry name" value="HTH-TYPE TRANSCRIPTIONAL REGULATOR RUTR"/>
    <property type="match status" value="1"/>
</dbReference>
<dbReference type="PROSITE" id="PS50977">
    <property type="entry name" value="HTH_TETR_2"/>
    <property type="match status" value="1"/>
</dbReference>
<dbReference type="InterPro" id="IPR009057">
    <property type="entry name" value="Homeodomain-like_sf"/>
</dbReference>
<name>A0A1T5L3E4_9MICO</name>
<dbReference type="AlphaFoldDB" id="A0A1T5L3E4"/>
<evidence type="ECO:0000256" key="1">
    <source>
        <dbReference type="ARBA" id="ARBA00023015"/>
    </source>
</evidence>
<keyword evidence="1" id="KW-0805">Transcription regulation</keyword>
<evidence type="ECO:0000256" key="2">
    <source>
        <dbReference type="ARBA" id="ARBA00023125"/>
    </source>
</evidence>
<dbReference type="OrthoDB" id="3192968at2"/>